<reference evidence="1 2" key="1">
    <citation type="submission" date="2022-11" db="EMBL/GenBank/DDBJ databases">
        <title>Deinococcus ZS9-10, Low Temperature and Draught-tolerating, UV-resistant Bacteria from Continental Antarctica.</title>
        <authorList>
            <person name="Cheng L."/>
        </authorList>
    </citation>
    <scope>NUCLEOTIDE SEQUENCE [LARGE SCALE GENOMIC DNA]</scope>
    <source>
        <strain evidence="1 2">ZS9-10</strain>
    </source>
</reference>
<evidence type="ECO:0000313" key="2">
    <source>
        <dbReference type="Proteomes" id="UP001276150"/>
    </source>
</evidence>
<proteinExistence type="predicted"/>
<protein>
    <submittedName>
        <fullName evidence="1">Uncharacterized protein</fullName>
    </submittedName>
</protein>
<dbReference type="Proteomes" id="UP001276150">
    <property type="component" value="Unassembled WGS sequence"/>
</dbReference>
<organism evidence="1 2">
    <name type="scientific">Deinococcus arenicola</name>
    <dbReference type="NCBI Taxonomy" id="2994950"/>
    <lineage>
        <taxon>Bacteria</taxon>
        <taxon>Thermotogati</taxon>
        <taxon>Deinococcota</taxon>
        <taxon>Deinococci</taxon>
        <taxon>Deinococcales</taxon>
        <taxon>Deinococcaceae</taxon>
        <taxon>Deinococcus</taxon>
    </lineage>
</organism>
<gene>
    <name evidence="1" type="ORF">ORD21_13880</name>
</gene>
<feature type="non-terminal residue" evidence="1">
    <location>
        <position position="1"/>
    </location>
</feature>
<dbReference type="RefSeq" id="WP_317641029.1">
    <property type="nucleotide sequence ID" value="NZ_JAPMIV010000032.1"/>
</dbReference>
<dbReference type="EMBL" id="JAPMIV010000032">
    <property type="protein sequence ID" value="MDV6375685.1"/>
    <property type="molecule type" value="Genomic_DNA"/>
</dbReference>
<evidence type="ECO:0000313" key="1">
    <source>
        <dbReference type="EMBL" id="MDV6375685.1"/>
    </source>
</evidence>
<dbReference type="InterPro" id="IPR027417">
    <property type="entry name" value="P-loop_NTPase"/>
</dbReference>
<keyword evidence="2" id="KW-1185">Reference proteome</keyword>
<comment type="caution">
    <text evidence="1">The sequence shown here is derived from an EMBL/GenBank/DDBJ whole genome shotgun (WGS) entry which is preliminary data.</text>
</comment>
<accession>A0ABU4DTD3</accession>
<name>A0ABU4DTD3_9DEIO</name>
<sequence length="190" mass="21068">GNAPMPLLKPLLKLAGSSFFVHSHKVCQAARAAQSLKLYRRAELVSSKDGGSIIKELYVDPLPNGHILNTILRSNTTLLIGRKGTGKSTIFQRAQLEIQNHKLDSISAYVDIKTVFEQAKADPSLLNKIASLPEGMSRSSIEQLLLNRNFIAALISEIKSELSKRLKSLPKERFKNTFFGTIDDLFSTNF</sequence>
<dbReference type="SUPFAM" id="SSF52540">
    <property type="entry name" value="P-loop containing nucleoside triphosphate hydrolases"/>
    <property type="match status" value="1"/>
</dbReference>